<dbReference type="SMART" id="SM00235">
    <property type="entry name" value="ZnMc"/>
    <property type="match status" value="1"/>
</dbReference>
<feature type="binding site" evidence="6">
    <location>
        <position position="211"/>
    </location>
    <ligand>
        <name>Zn(2+)</name>
        <dbReference type="ChEBI" id="CHEBI:29105"/>
        <note>catalytic</note>
    </ligand>
</feature>
<evidence type="ECO:0000256" key="5">
    <source>
        <dbReference type="ARBA" id="ARBA00023049"/>
    </source>
</evidence>
<dbReference type="InterPro" id="IPR011011">
    <property type="entry name" value="Znf_FYVE_PHD"/>
</dbReference>
<dbReference type="PROSITE" id="PS51864">
    <property type="entry name" value="ASTACIN"/>
    <property type="match status" value="1"/>
</dbReference>
<accession>A0A2B4RB95</accession>
<dbReference type="PRINTS" id="PR00480">
    <property type="entry name" value="ASTACIN"/>
</dbReference>
<comment type="cofactor">
    <cofactor evidence="6 7">
        <name>Zn(2+)</name>
        <dbReference type="ChEBI" id="CHEBI:29105"/>
    </cofactor>
    <text evidence="6 7">Binds 1 zinc ion per subunit.</text>
</comment>
<dbReference type="GO" id="GO:0004222">
    <property type="term" value="F:metalloendopeptidase activity"/>
    <property type="evidence" value="ECO:0007669"/>
    <property type="project" value="UniProtKB-UniRule"/>
</dbReference>
<keyword evidence="10" id="KW-1185">Reference proteome</keyword>
<dbReference type="Proteomes" id="UP000225706">
    <property type="component" value="Unassembled WGS sequence"/>
</dbReference>
<dbReference type="InterPro" id="IPR034035">
    <property type="entry name" value="Astacin-like_dom"/>
</dbReference>
<dbReference type="Gene3D" id="3.40.390.10">
    <property type="entry name" value="Collagenase (Catalytic Domain)"/>
    <property type="match status" value="1"/>
</dbReference>
<dbReference type="PANTHER" id="PTHR10127">
    <property type="entry name" value="DISCOIDIN, CUB, EGF, LAMININ , AND ZINC METALLOPROTEASE DOMAIN CONTAINING"/>
    <property type="match status" value="1"/>
</dbReference>
<dbReference type="EC" id="3.4.24.-" evidence="7"/>
<evidence type="ECO:0000313" key="10">
    <source>
        <dbReference type="Proteomes" id="UP000225706"/>
    </source>
</evidence>
<feature type="active site" evidence="6">
    <location>
        <position position="202"/>
    </location>
</feature>
<organism evidence="9 10">
    <name type="scientific">Stylophora pistillata</name>
    <name type="common">Smooth cauliflower coral</name>
    <dbReference type="NCBI Taxonomy" id="50429"/>
    <lineage>
        <taxon>Eukaryota</taxon>
        <taxon>Metazoa</taxon>
        <taxon>Cnidaria</taxon>
        <taxon>Anthozoa</taxon>
        <taxon>Hexacorallia</taxon>
        <taxon>Scleractinia</taxon>
        <taxon>Astrocoeniina</taxon>
        <taxon>Pocilloporidae</taxon>
        <taxon>Stylophora</taxon>
    </lineage>
</organism>
<reference evidence="10" key="1">
    <citation type="journal article" date="2017" name="bioRxiv">
        <title>Comparative analysis of the genomes of Stylophora pistillata and Acropora digitifera provides evidence for extensive differences between species of corals.</title>
        <authorList>
            <person name="Voolstra C.R."/>
            <person name="Li Y."/>
            <person name="Liew Y.J."/>
            <person name="Baumgarten S."/>
            <person name="Zoccola D."/>
            <person name="Flot J.-F."/>
            <person name="Tambutte S."/>
            <person name="Allemand D."/>
            <person name="Aranda M."/>
        </authorList>
    </citation>
    <scope>NUCLEOTIDE SEQUENCE [LARGE SCALE GENOMIC DNA]</scope>
</reference>
<dbReference type="InterPro" id="IPR001506">
    <property type="entry name" value="Peptidase_M12A"/>
</dbReference>
<dbReference type="OrthoDB" id="5988509at2759"/>
<dbReference type="SUPFAM" id="SSF57903">
    <property type="entry name" value="FYVE/PHD zinc finger"/>
    <property type="match status" value="1"/>
</dbReference>
<dbReference type="EMBL" id="LSMT01000924">
    <property type="protein sequence ID" value="PFX13648.1"/>
    <property type="molecule type" value="Genomic_DNA"/>
</dbReference>
<evidence type="ECO:0000256" key="3">
    <source>
        <dbReference type="ARBA" id="ARBA00022801"/>
    </source>
</evidence>
<dbReference type="CDD" id="cd04280">
    <property type="entry name" value="ZnMc_astacin_like"/>
    <property type="match status" value="1"/>
</dbReference>
<evidence type="ECO:0000313" key="9">
    <source>
        <dbReference type="EMBL" id="PFX13648.1"/>
    </source>
</evidence>
<dbReference type="AlphaFoldDB" id="A0A2B4RB95"/>
<evidence type="ECO:0000256" key="1">
    <source>
        <dbReference type="ARBA" id="ARBA00022670"/>
    </source>
</evidence>
<dbReference type="GO" id="GO:0008270">
    <property type="term" value="F:zinc ion binding"/>
    <property type="evidence" value="ECO:0007669"/>
    <property type="project" value="UniProtKB-UniRule"/>
</dbReference>
<evidence type="ECO:0000256" key="4">
    <source>
        <dbReference type="ARBA" id="ARBA00022833"/>
    </source>
</evidence>
<dbReference type="Pfam" id="PF01400">
    <property type="entry name" value="Astacin"/>
    <property type="match status" value="1"/>
</dbReference>
<feature type="binding site" evidence="6">
    <location>
        <position position="201"/>
    </location>
    <ligand>
        <name>Zn(2+)</name>
        <dbReference type="ChEBI" id="CHEBI:29105"/>
        <note>catalytic</note>
    </ligand>
</feature>
<keyword evidence="1 6" id="KW-0645">Protease</keyword>
<evidence type="ECO:0000256" key="7">
    <source>
        <dbReference type="RuleBase" id="RU361183"/>
    </source>
</evidence>
<dbReference type="InterPro" id="IPR006026">
    <property type="entry name" value="Peptidase_Metallo"/>
</dbReference>
<feature type="domain" description="Peptidase M12A" evidence="8">
    <location>
        <begin position="176"/>
        <end position="304"/>
    </location>
</feature>
<sequence>MTDASASVAVVAAFMRQKLSTATDGDIYHFTDRLVEMADNQELVINQRALVFYSLLVFICKTLPQEVCNDIDKVLKSFFGSITVSNVKNVDAIIVSDTEKNRKQLIEGKYERRKGTKSFSNMAAYRAGVEDDEDSCMSCLTTKYRCLRCKEPLCRKCSLPEENDDIPGWKAGNCSSEVGRTGDKQYVSLAPHCWTAGEVAHEIAHALGFYHEQSRPDRDEYVTINWNNIVEAEKVNFAKYGPSRINTLGVPYDYRSLMHLDDKAFSKNGEPTIVPKQAGETVWIVTNTVDSGPHRVTATLILIT</sequence>
<comment type="caution">
    <text evidence="6">Lacks conserved residue(s) required for the propagation of feature annotation.</text>
</comment>
<name>A0A2B4RB95_STYPI</name>
<protein>
    <recommendedName>
        <fullName evidence="7">Metalloendopeptidase</fullName>
        <ecNumber evidence="7">3.4.24.-</ecNumber>
    </recommendedName>
</protein>
<keyword evidence="5 6" id="KW-0482">Metalloprotease</keyword>
<dbReference type="SUPFAM" id="SSF55486">
    <property type="entry name" value="Metalloproteases ('zincins'), catalytic domain"/>
    <property type="match status" value="1"/>
</dbReference>
<keyword evidence="3 6" id="KW-0378">Hydrolase</keyword>
<dbReference type="InterPro" id="IPR024079">
    <property type="entry name" value="MetalloPept_cat_dom_sf"/>
</dbReference>
<proteinExistence type="predicted"/>
<comment type="caution">
    <text evidence="9">The sequence shown here is derived from an EMBL/GenBank/DDBJ whole genome shotgun (WGS) entry which is preliminary data.</text>
</comment>
<gene>
    <name evidence="9" type="primary">nas-15</name>
    <name evidence="9" type="ORF">AWC38_SpisGene22252</name>
</gene>
<feature type="binding site" evidence="6">
    <location>
        <position position="205"/>
    </location>
    <ligand>
        <name>Zn(2+)</name>
        <dbReference type="ChEBI" id="CHEBI:29105"/>
        <note>catalytic</note>
    </ligand>
</feature>
<keyword evidence="4 6" id="KW-0862">Zinc</keyword>
<keyword evidence="2 6" id="KW-0479">Metal-binding</keyword>
<evidence type="ECO:0000256" key="2">
    <source>
        <dbReference type="ARBA" id="ARBA00022723"/>
    </source>
</evidence>
<dbReference type="PANTHER" id="PTHR10127:SF780">
    <property type="entry name" value="METALLOENDOPEPTIDASE"/>
    <property type="match status" value="1"/>
</dbReference>
<dbReference type="GO" id="GO:0006508">
    <property type="term" value="P:proteolysis"/>
    <property type="evidence" value="ECO:0007669"/>
    <property type="project" value="UniProtKB-KW"/>
</dbReference>
<evidence type="ECO:0000256" key="6">
    <source>
        <dbReference type="PROSITE-ProRule" id="PRU01211"/>
    </source>
</evidence>
<evidence type="ECO:0000259" key="8">
    <source>
        <dbReference type="PROSITE" id="PS51864"/>
    </source>
</evidence>